<protein>
    <submittedName>
        <fullName evidence="2">Amidase family protein</fullName>
    </submittedName>
</protein>
<dbReference type="PROSITE" id="PS51257">
    <property type="entry name" value="PROKAR_LIPOPROTEIN"/>
    <property type="match status" value="1"/>
</dbReference>
<accession>A0AB33KWW2</accession>
<dbReference type="EMBL" id="AP035888">
    <property type="protein sequence ID" value="BFP67658.1"/>
    <property type="molecule type" value="Genomic_DNA"/>
</dbReference>
<dbReference type="Pfam" id="PF01425">
    <property type="entry name" value="Amidase"/>
    <property type="match status" value="1"/>
</dbReference>
<feature type="domain" description="Amidase" evidence="1">
    <location>
        <begin position="122"/>
        <end position="388"/>
    </location>
</feature>
<dbReference type="PANTHER" id="PTHR42678:SF34">
    <property type="entry name" value="OS04G0183300 PROTEIN"/>
    <property type="match status" value="1"/>
</dbReference>
<reference evidence="2" key="1">
    <citation type="submission" date="2024-08" db="EMBL/GenBank/DDBJ databases">
        <title>Whole genome sequence of Tenacibaculum sp. strain pbs-1 associated with black-spot shell disease in Akoya pearl oysters.</title>
        <authorList>
            <person name="Sakatoku A."/>
            <person name="Suzuki T."/>
            <person name="Hatano K."/>
            <person name="Seki M."/>
            <person name="Tanaka D."/>
            <person name="Nakamura S."/>
            <person name="Suzuki N."/>
            <person name="Isshiki T."/>
        </authorList>
    </citation>
    <scope>NUCLEOTIDE SEQUENCE</scope>
    <source>
        <strain evidence="2">Pbs-1</strain>
    </source>
</reference>
<gene>
    <name evidence="2" type="ORF">Pbs1_10010</name>
</gene>
<dbReference type="SUPFAM" id="SSF75304">
    <property type="entry name" value="Amidase signature (AS) enzymes"/>
    <property type="match status" value="1"/>
</dbReference>
<name>A0AB33KWW2_9FLAO</name>
<evidence type="ECO:0000259" key="1">
    <source>
        <dbReference type="Pfam" id="PF01425"/>
    </source>
</evidence>
<proteinExistence type="predicted"/>
<sequence length="548" mass="60778">MRKATFLLLTLLFISACKQKSVKVYFKSYDESSEIEKQQDHEKKRMQFKLLQSHFLDLNKELKPFEKELSRFSEEEYQQLKPLILEKDIPTIQKSITNKKLTYEKLTLFYLYRIRKFESDSTKYLNAIISLNPKVLEEARAKDKESKEANEFSLNGIPILIKDNIDAAGMITTAGAVALQNNSTDKDAFIVKKLREAGALILGKVNLSEWAYFFCEDCPLGYSATGGQTLNPYGRKVFETGGSSSGSGVSVAANYAVAAVGTETAGSITSPSSQNSVVGLKPTIGVLSRSGIVPISSTLDTPGPMTKSVVDNVILFEAMLGKDNEDAASLEIEDFKPKELLNESYTIQGKRIGVLKPILTDSIYKASVGKLQEAGAEIIEITPPEISFDGFITLLNIDMKHDLPEYLATHGNKKLTVKNIQDVVEFNKKDSTKRAPYGQQLFEGIIKDTTSLAQLEVVKDSLSYNGKKFLQALKAQNLDGILSINNYHSGIAAVAKYPTLTVPMGYKNSGEPVSLTFIGKPFTEKELLQLGYMFEQLTKVRKTPVDYH</sequence>
<dbReference type="AlphaFoldDB" id="A0AB33KWW2"/>
<organism evidence="2">
    <name type="scientific">Tenacibaculum sp. Pbs-1</name>
    <dbReference type="NCBI Taxonomy" id="3238748"/>
    <lineage>
        <taxon>Bacteria</taxon>
        <taxon>Pseudomonadati</taxon>
        <taxon>Bacteroidota</taxon>
        <taxon>Flavobacteriia</taxon>
        <taxon>Flavobacteriales</taxon>
        <taxon>Flavobacteriaceae</taxon>
        <taxon>Tenacibaculum</taxon>
    </lineage>
</organism>
<evidence type="ECO:0000313" key="2">
    <source>
        <dbReference type="EMBL" id="BFP67658.1"/>
    </source>
</evidence>
<dbReference type="InterPro" id="IPR023631">
    <property type="entry name" value="Amidase_dom"/>
</dbReference>
<dbReference type="InterPro" id="IPR036928">
    <property type="entry name" value="AS_sf"/>
</dbReference>
<dbReference type="Gene3D" id="3.90.1300.10">
    <property type="entry name" value="Amidase signature (AS) domain"/>
    <property type="match status" value="1"/>
</dbReference>
<dbReference type="PANTHER" id="PTHR42678">
    <property type="entry name" value="AMIDASE"/>
    <property type="match status" value="1"/>
</dbReference>